<dbReference type="Gene3D" id="3.30.450.40">
    <property type="match status" value="1"/>
</dbReference>
<name>A0A6L5Y9Z7_9BACT</name>
<dbReference type="InterPro" id="IPR036390">
    <property type="entry name" value="WH_DNA-bd_sf"/>
</dbReference>
<dbReference type="GO" id="GO:0045892">
    <property type="term" value="P:negative regulation of DNA-templated transcription"/>
    <property type="evidence" value="ECO:0007669"/>
    <property type="project" value="TreeGrafter"/>
</dbReference>
<proteinExistence type="predicted"/>
<evidence type="ECO:0000313" key="6">
    <source>
        <dbReference type="EMBL" id="MST55011.1"/>
    </source>
</evidence>
<protein>
    <submittedName>
        <fullName evidence="6">IclR family transcriptional regulator</fullName>
    </submittedName>
</protein>
<evidence type="ECO:0000256" key="2">
    <source>
        <dbReference type="ARBA" id="ARBA00023125"/>
    </source>
</evidence>
<dbReference type="InterPro" id="IPR036388">
    <property type="entry name" value="WH-like_DNA-bd_sf"/>
</dbReference>
<dbReference type="PROSITE" id="PS51077">
    <property type="entry name" value="HTH_ICLR"/>
    <property type="match status" value="1"/>
</dbReference>
<dbReference type="InterPro" id="IPR005471">
    <property type="entry name" value="Tscrpt_reg_IclR_N"/>
</dbReference>
<reference evidence="6 7" key="1">
    <citation type="submission" date="2019-08" db="EMBL/GenBank/DDBJ databases">
        <title>In-depth cultivation of the pig gut microbiome towards novel bacterial diversity and tailored functional studies.</title>
        <authorList>
            <person name="Wylensek D."/>
            <person name="Hitch T.C.A."/>
            <person name="Clavel T."/>
        </authorList>
    </citation>
    <scope>NUCLEOTIDE SEQUENCE [LARGE SCALE GENOMIC DNA]</scope>
    <source>
        <strain evidence="6 7">SM-530-WT-4B</strain>
    </source>
</reference>
<dbReference type="SMART" id="SM00346">
    <property type="entry name" value="HTH_ICLR"/>
    <property type="match status" value="1"/>
</dbReference>
<keyword evidence="2" id="KW-0238">DNA-binding</keyword>
<keyword evidence="3" id="KW-0804">Transcription</keyword>
<dbReference type="Pfam" id="PF01614">
    <property type="entry name" value="IclR_C"/>
    <property type="match status" value="1"/>
</dbReference>
<dbReference type="Pfam" id="PF09339">
    <property type="entry name" value="HTH_IclR"/>
    <property type="match status" value="1"/>
</dbReference>
<dbReference type="Gene3D" id="1.10.10.10">
    <property type="entry name" value="Winged helix-like DNA-binding domain superfamily/Winged helix DNA-binding domain"/>
    <property type="match status" value="1"/>
</dbReference>
<feature type="domain" description="HTH iclR-type" evidence="4">
    <location>
        <begin position="9"/>
        <end position="77"/>
    </location>
</feature>
<evidence type="ECO:0000259" key="5">
    <source>
        <dbReference type="PROSITE" id="PS51078"/>
    </source>
</evidence>
<comment type="caution">
    <text evidence="6">The sequence shown here is derived from an EMBL/GenBank/DDBJ whole genome shotgun (WGS) entry which is preliminary data.</text>
</comment>
<sequence length="262" mass="29196">MSAQSVNGVSSIRKCLSVLDCFSEDAPQLSLTAVTGKTGFSMPTTLRILSALCAEGFLERDANRLYRVSWKAYRLGKLFQAHDSIKNAVLPVMRRLRDVFGETVSLYYKHDIWRVCVEQAVSLHELKRISHPGSYYPLWAGATAKIFLGSMTSDEIRRVYAEAPQDRKERWDQFLGEVGEARQRGYAVSLAEREEGTSSIACPLFDFTGRLAACLCISGPSFRFTDEIKAKVAPVIVRECRELSRSFGAPDLPFGALPKARG</sequence>
<dbReference type="GO" id="GO:0003677">
    <property type="term" value="F:DNA binding"/>
    <property type="evidence" value="ECO:0007669"/>
    <property type="project" value="UniProtKB-KW"/>
</dbReference>
<dbReference type="InterPro" id="IPR050707">
    <property type="entry name" value="HTH_MetabolicPath_Reg"/>
</dbReference>
<gene>
    <name evidence="6" type="ORF">FYJ74_02960</name>
</gene>
<dbReference type="InterPro" id="IPR029016">
    <property type="entry name" value="GAF-like_dom_sf"/>
</dbReference>
<keyword evidence="7" id="KW-1185">Reference proteome</keyword>
<dbReference type="GO" id="GO:0003700">
    <property type="term" value="F:DNA-binding transcription factor activity"/>
    <property type="evidence" value="ECO:0007669"/>
    <property type="project" value="TreeGrafter"/>
</dbReference>
<dbReference type="AlphaFoldDB" id="A0A6L5Y9Z7"/>
<dbReference type="PROSITE" id="PS51078">
    <property type="entry name" value="ICLR_ED"/>
    <property type="match status" value="1"/>
</dbReference>
<dbReference type="Proteomes" id="UP000473699">
    <property type="component" value="Unassembled WGS sequence"/>
</dbReference>
<evidence type="ECO:0000256" key="1">
    <source>
        <dbReference type="ARBA" id="ARBA00023015"/>
    </source>
</evidence>
<dbReference type="PANTHER" id="PTHR30136:SF35">
    <property type="entry name" value="HTH-TYPE TRANSCRIPTIONAL REGULATOR RV1719"/>
    <property type="match status" value="1"/>
</dbReference>
<dbReference type="RefSeq" id="WP_154528117.1">
    <property type="nucleotide sequence ID" value="NZ_JAXDZJ010000141.1"/>
</dbReference>
<evidence type="ECO:0000313" key="7">
    <source>
        <dbReference type="Proteomes" id="UP000473699"/>
    </source>
</evidence>
<organism evidence="6 7">
    <name type="scientific">Pyramidobacter porci</name>
    <dbReference type="NCBI Taxonomy" id="2605789"/>
    <lineage>
        <taxon>Bacteria</taxon>
        <taxon>Thermotogati</taxon>
        <taxon>Synergistota</taxon>
        <taxon>Synergistia</taxon>
        <taxon>Synergistales</taxon>
        <taxon>Dethiosulfovibrionaceae</taxon>
        <taxon>Pyramidobacter</taxon>
    </lineage>
</organism>
<feature type="domain" description="IclR-ED" evidence="5">
    <location>
        <begin position="71"/>
        <end position="249"/>
    </location>
</feature>
<dbReference type="EMBL" id="VUNH01000002">
    <property type="protein sequence ID" value="MST55011.1"/>
    <property type="molecule type" value="Genomic_DNA"/>
</dbReference>
<dbReference type="SUPFAM" id="SSF55781">
    <property type="entry name" value="GAF domain-like"/>
    <property type="match status" value="1"/>
</dbReference>
<dbReference type="PANTHER" id="PTHR30136">
    <property type="entry name" value="HELIX-TURN-HELIX TRANSCRIPTIONAL REGULATOR, ICLR FAMILY"/>
    <property type="match status" value="1"/>
</dbReference>
<accession>A0A6L5Y9Z7</accession>
<dbReference type="SUPFAM" id="SSF46785">
    <property type="entry name" value="Winged helix' DNA-binding domain"/>
    <property type="match status" value="1"/>
</dbReference>
<dbReference type="InterPro" id="IPR014757">
    <property type="entry name" value="Tscrpt_reg_IclR_C"/>
</dbReference>
<evidence type="ECO:0000259" key="4">
    <source>
        <dbReference type="PROSITE" id="PS51077"/>
    </source>
</evidence>
<evidence type="ECO:0000256" key="3">
    <source>
        <dbReference type="ARBA" id="ARBA00023163"/>
    </source>
</evidence>
<keyword evidence="1" id="KW-0805">Transcription regulation</keyword>